<name>A0ABD0NTN0_CIRMR</name>
<dbReference type="Proteomes" id="UP001529510">
    <property type="component" value="Unassembled WGS sequence"/>
</dbReference>
<gene>
    <name evidence="2" type="ORF">M9458_040358</name>
</gene>
<organism evidence="2 3">
    <name type="scientific">Cirrhinus mrigala</name>
    <name type="common">Mrigala</name>
    <dbReference type="NCBI Taxonomy" id="683832"/>
    <lineage>
        <taxon>Eukaryota</taxon>
        <taxon>Metazoa</taxon>
        <taxon>Chordata</taxon>
        <taxon>Craniata</taxon>
        <taxon>Vertebrata</taxon>
        <taxon>Euteleostomi</taxon>
        <taxon>Actinopterygii</taxon>
        <taxon>Neopterygii</taxon>
        <taxon>Teleostei</taxon>
        <taxon>Ostariophysi</taxon>
        <taxon>Cypriniformes</taxon>
        <taxon>Cyprinidae</taxon>
        <taxon>Labeoninae</taxon>
        <taxon>Labeonini</taxon>
        <taxon>Cirrhinus</taxon>
    </lineage>
</organism>
<dbReference type="EMBL" id="JAMKFB020000020">
    <property type="protein sequence ID" value="KAL0164605.1"/>
    <property type="molecule type" value="Genomic_DNA"/>
</dbReference>
<evidence type="ECO:0000256" key="1">
    <source>
        <dbReference type="SAM" id="MobiDB-lite"/>
    </source>
</evidence>
<evidence type="ECO:0000313" key="2">
    <source>
        <dbReference type="EMBL" id="KAL0164605.1"/>
    </source>
</evidence>
<proteinExistence type="predicted"/>
<keyword evidence="3" id="KW-1185">Reference proteome</keyword>
<comment type="caution">
    <text evidence="2">The sequence shown here is derived from an EMBL/GenBank/DDBJ whole genome shotgun (WGS) entry which is preliminary data.</text>
</comment>
<protein>
    <submittedName>
        <fullName evidence="2">Uncharacterized protein</fullName>
    </submittedName>
</protein>
<reference evidence="2 3" key="1">
    <citation type="submission" date="2024-05" db="EMBL/GenBank/DDBJ databases">
        <title>Genome sequencing and assembly of Indian major carp, Cirrhinus mrigala (Hamilton, 1822).</title>
        <authorList>
            <person name="Mohindra V."/>
            <person name="Chowdhury L.M."/>
            <person name="Lal K."/>
            <person name="Jena J.K."/>
        </authorList>
    </citation>
    <scope>NUCLEOTIDE SEQUENCE [LARGE SCALE GENOMIC DNA]</scope>
    <source>
        <strain evidence="2">CM1030</strain>
        <tissue evidence="2">Blood</tissue>
    </source>
</reference>
<feature type="compositionally biased region" description="Low complexity" evidence="1">
    <location>
        <begin position="51"/>
        <end position="64"/>
    </location>
</feature>
<dbReference type="AlphaFoldDB" id="A0ABD0NTN0"/>
<feature type="compositionally biased region" description="Polar residues" evidence="1">
    <location>
        <begin position="65"/>
        <end position="74"/>
    </location>
</feature>
<feature type="non-terminal residue" evidence="2">
    <location>
        <position position="74"/>
    </location>
</feature>
<evidence type="ECO:0000313" key="3">
    <source>
        <dbReference type="Proteomes" id="UP001529510"/>
    </source>
</evidence>
<feature type="region of interest" description="Disordered" evidence="1">
    <location>
        <begin position="47"/>
        <end position="74"/>
    </location>
</feature>
<sequence length="74" mass="7995">MTMAASGTTTDDLDDFSAYAHLSQEQLLQIAIERSLADANLTPWQNQQVRAHAQPAATKTTQQTPCNPNSANPP</sequence>
<accession>A0ABD0NTN0</accession>